<gene>
    <name evidence="1" type="ORF">GALMADRAFT_1318681</name>
</gene>
<accession>A0A067T5J3</accession>
<dbReference type="OrthoDB" id="3221235at2759"/>
<keyword evidence="2" id="KW-1185">Reference proteome</keyword>
<protein>
    <recommendedName>
        <fullName evidence="3">F-box domain-containing protein</fullName>
    </recommendedName>
</protein>
<dbReference type="Proteomes" id="UP000027222">
    <property type="component" value="Unassembled WGS sequence"/>
</dbReference>
<reference evidence="2" key="1">
    <citation type="journal article" date="2014" name="Proc. Natl. Acad. Sci. U.S.A.">
        <title>Extensive sampling of basidiomycete genomes demonstrates inadequacy of the white-rot/brown-rot paradigm for wood decay fungi.</title>
        <authorList>
            <person name="Riley R."/>
            <person name="Salamov A.A."/>
            <person name="Brown D.W."/>
            <person name="Nagy L.G."/>
            <person name="Floudas D."/>
            <person name="Held B.W."/>
            <person name="Levasseur A."/>
            <person name="Lombard V."/>
            <person name="Morin E."/>
            <person name="Otillar R."/>
            <person name="Lindquist E.A."/>
            <person name="Sun H."/>
            <person name="LaButti K.M."/>
            <person name="Schmutz J."/>
            <person name="Jabbour D."/>
            <person name="Luo H."/>
            <person name="Baker S.E."/>
            <person name="Pisabarro A.G."/>
            <person name="Walton J.D."/>
            <person name="Blanchette R.A."/>
            <person name="Henrissat B."/>
            <person name="Martin F."/>
            <person name="Cullen D."/>
            <person name="Hibbett D.S."/>
            <person name="Grigoriev I.V."/>
        </authorList>
    </citation>
    <scope>NUCLEOTIDE SEQUENCE [LARGE SCALE GENOMIC DNA]</scope>
    <source>
        <strain evidence="2">CBS 339.88</strain>
    </source>
</reference>
<organism evidence="1 2">
    <name type="scientific">Galerina marginata (strain CBS 339.88)</name>
    <dbReference type="NCBI Taxonomy" id="685588"/>
    <lineage>
        <taxon>Eukaryota</taxon>
        <taxon>Fungi</taxon>
        <taxon>Dikarya</taxon>
        <taxon>Basidiomycota</taxon>
        <taxon>Agaricomycotina</taxon>
        <taxon>Agaricomycetes</taxon>
        <taxon>Agaricomycetidae</taxon>
        <taxon>Agaricales</taxon>
        <taxon>Agaricineae</taxon>
        <taxon>Strophariaceae</taxon>
        <taxon>Galerina</taxon>
    </lineage>
</organism>
<evidence type="ECO:0000313" key="1">
    <source>
        <dbReference type="EMBL" id="KDR78391.1"/>
    </source>
</evidence>
<evidence type="ECO:0000313" key="2">
    <source>
        <dbReference type="Proteomes" id="UP000027222"/>
    </source>
</evidence>
<dbReference type="AlphaFoldDB" id="A0A067T5J3"/>
<proteinExistence type="predicted"/>
<dbReference type="EMBL" id="KL142375">
    <property type="protein sequence ID" value="KDR78391.1"/>
    <property type="molecule type" value="Genomic_DNA"/>
</dbReference>
<evidence type="ECO:0008006" key="3">
    <source>
        <dbReference type="Google" id="ProtNLM"/>
    </source>
</evidence>
<name>A0A067T5J3_GALM3</name>
<sequence>MEGHLAAPLHSNDAPSEATITSVKELLLEPSAELLATNAEIQRPNTILNELKHKQERIKSSIDGYNTILAPVRQFPADILHEILYHCLPTHRNSVMDASEASVLLTRICSKCTQRRCLALVCLT</sequence>
<dbReference type="HOGENOM" id="CLU_018544_3_2_1"/>